<keyword evidence="3 6" id="KW-1133">Transmembrane helix</keyword>
<keyword evidence="8" id="KW-1185">Reference proteome</keyword>
<reference evidence="8" key="1">
    <citation type="submission" date="2016-05" db="EMBL/GenBank/DDBJ databases">
        <title>Comparative genomics of biotechnologically important yeasts.</title>
        <authorList>
            <consortium name="DOE Joint Genome Institute"/>
            <person name="Riley R."/>
            <person name="Haridas S."/>
            <person name="Wolfe K.H."/>
            <person name="Lopes M.R."/>
            <person name="Hittinger C.T."/>
            <person name="Goker M."/>
            <person name="Salamov A."/>
            <person name="Wisecaver J."/>
            <person name="Long T.M."/>
            <person name="Aerts A.L."/>
            <person name="Barry K."/>
            <person name="Choi C."/>
            <person name="Clum A."/>
            <person name="Coughlan A.Y."/>
            <person name="Deshpande S."/>
            <person name="Douglass A.P."/>
            <person name="Hanson S.J."/>
            <person name="Klenk H.-P."/>
            <person name="Labutti K."/>
            <person name="Lapidus A."/>
            <person name="Lindquist E."/>
            <person name="Lipzen A."/>
            <person name="Meier-Kolthoff J.P."/>
            <person name="Ohm R.A."/>
            <person name="Otillar R.P."/>
            <person name="Pangilinan J."/>
            <person name="Peng Y."/>
            <person name="Rokas A."/>
            <person name="Rosa C.A."/>
            <person name="Scheuner C."/>
            <person name="Sibirny A.A."/>
            <person name="Slot J.C."/>
            <person name="Stielow J.B."/>
            <person name="Sun H."/>
            <person name="Kurtzman C.P."/>
            <person name="Blackwell M."/>
            <person name="Grigoriev I.V."/>
            <person name="Jeffries T.W."/>
        </authorList>
    </citation>
    <scope>NUCLEOTIDE SEQUENCE [LARGE SCALE GENOMIC DNA]</scope>
    <source>
        <strain evidence="8">NRRL Y-17324</strain>
    </source>
</reference>
<proteinExistence type="predicted"/>
<gene>
    <name evidence="7" type="ORF">CANTADRAFT_8214</name>
</gene>
<feature type="transmembrane region" description="Helical" evidence="6">
    <location>
        <begin position="56"/>
        <end position="79"/>
    </location>
</feature>
<evidence type="ECO:0000256" key="2">
    <source>
        <dbReference type="ARBA" id="ARBA00022692"/>
    </source>
</evidence>
<dbReference type="OrthoDB" id="272778at2759"/>
<dbReference type="AlphaFoldDB" id="A0A1E4SC32"/>
<dbReference type="RefSeq" id="XP_020062177.1">
    <property type="nucleotide sequence ID" value="XM_020211258.1"/>
</dbReference>
<keyword evidence="2 6" id="KW-0812">Transmembrane</keyword>
<accession>A0A1E4SC32</accession>
<evidence type="ECO:0000313" key="7">
    <source>
        <dbReference type="EMBL" id="ODV77055.1"/>
    </source>
</evidence>
<dbReference type="STRING" id="984487.A0A1E4SC32"/>
<comment type="subcellular location">
    <subcellularLocation>
        <location evidence="1">Membrane</location>
        <topology evidence="1">Multi-pass membrane protein</topology>
    </subcellularLocation>
</comment>
<evidence type="ECO:0000256" key="5">
    <source>
        <dbReference type="SAM" id="MobiDB-lite"/>
    </source>
</evidence>
<dbReference type="Gene3D" id="1.20.1540.10">
    <property type="entry name" value="Rhomboid-like"/>
    <property type="match status" value="1"/>
</dbReference>
<feature type="transmembrane region" description="Helical" evidence="6">
    <location>
        <begin position="91"/>
        <end position="115"/>
    </location>
</feature>
<feature type="transmembrane region" description="Helical" evidence="6">
    <location>
        <begin position="152"/>
        <end position="174"/>
    </location>
</feature>
<organism evidence="7 8">
    <name type="scientific">Suhomyces tanzawaensis NRRL Y-17324</name>
    <dbReference type="NCBI Taxonomy" id="984487"/>
    <lineage>
        <taxon>Eukaryota</taxon>
        <taxon>Fungi</taxon>
        <taxon>Dikarya</taxon>
        <taxon>Ascomycota</taxon>
        <taxon>Saccharomycotina</taxon>
        <taxon>Pichiomycetes</taxon>
        <taxon>Debaryomycetaceae</taxon>
        <taxon>Suhomyces</taxon>
    </lineage>
</organism>
<name>A0A1E4SC32_9ASCO</name>
<feature type="compositionally biased region" description="Acidic residues" evidence="5">
    <location>
        <begin position="293"/>
        <end position="303"/>
    </location>
</feature>
<feature type="transmembrane region" description="Helical" evidence="6">
    <location>
        <begin position="15"/>
        <end position="35"/>
    </location>
</feature>
<evidence type="ECO:0000256" key="3">
    <source>
        <dbReference type="ARBA" id="ARBA00022989"/>
    </source>
</evidence>
<evidence type="ECO:0000313" key="8">
    <source>
        <dbReference type="Proteomes" id="UP000094285"/>
    </source>
</evidence>
<dbReference type="InterPro" id="IPR035952">
    <property type="entry name" value="Rhomboid-like_sf"/>
</dbReference>
<dbReference type="EMBL" id="KV453916">
    <property type="protein sequence ID" value="ODV77055.1"/>
    <property type="molecule type" value="Genomic_DNA"/>
</dbReference>
<dbReference type="GeneID" id="30985394"/>
<protein>
    <submittedName>
        <fullName evidence="7">Uncharacterized protein</fullName>
    </submittedName>
</protein>
<evidence type="ECO:0000256" key="4">
    <source>
        <dbReference type="ARBA" id="ARBA00023136"/>
    </source>
</evidence>
<sequence>MTQLTPIKGFVNTPVSKSICIAVTLLSLALSIFDLKPYVRLAIDPFIIEYSQYWRIITYQFSVVNESDFLLVMFLWFYFKNLERFYGPRKYLSTIVAFALYNSLVCFIFMTFGQLMVYFSTYLIKSVLFRSVVPDFSYLTIFNEVIPGPVGILSSLYVCYGTYIPTSYLFAILLRKPTAEEAGQPRVWQDTLRSSELKLTNHFPIHIYYTLLLLNNGFKSVIPALLGLFIGKLHTYELLPGSKAWLIPNWVFQVFIAPLKASKKAIGAVGSRFGNQYRPVADDVPVTGAEPQENGEEDDELLDESTAQARQIRAETPVRPLGRQFLDTFRRT</sequence>
<keyword evidence="4 6" id="KW-0472">Membrane</keyword>
<dbReference type="GO" id="GO:0016020">
    <property type="term" value="C:membrane"/>
    <property type="evidence" value="ECO:0007669"/>
    <property type="project" value="UniProtKB-SubCell"/>
</dbReference>
<evidence type="ECO:0000256" key="6">
    <source>
        <dbReference type="SAM" id="Phobius"/>
    </source>
</evidence>
<dbReference type="SUPFAM" id="SSF144091">
    <property type="entry name" value="Rhomboid-like"/>
    <property type="match status" value="1"/>
</dbReference>
<feature type="region of interest" description="Disordered" evidence="5">
    <location>
        <begin position="283"/>
        <end position="318"/>
    </location>
</feature>
<evidence type="ECO:0000256" key="1">
    <source>
        <dbReference type="ARBA" id="ARBA00004141"/>
    </source>
</evidence>
<dbReference type="Proteomes" id="UP000094285">
    <property type="component" value="Unassembled WGS sequence"/>
</dbReference>